<evidence type="ECO:0000313" key="3">
    <source>
        <dbReference type="EMBL" id="KAJ5217492.1"/>
    </source>
</evidence>
<dbReference type="FunFam" id="3.80.10.10:FF:000601">
    <property type="entry name" value="DNA repair protein Rad7, protein"/>
    <property type="match status" value="1"/>
</dbReference>
<dbReference type="Proteomes" id="UP001147733">
    <property type="component" value="Unassembled WGS sequence"/>
</dbReference>
<feature type="compositionally biased region" description="Acidic residues" evidence="1">
    <location>
        <begin position="39"/>
        <end position="50"/>
    </location>
</feature>
<dbReference type="InterPro" id="IPR056451">
    <property type="entry name" value="Znf_Tbcl_Rhp7"/>
</dbReference>
<keyword evidence="4" id="KW-1185">Reference proteome</keyword>
<evidence type="ECO:0000256" key="1">
    <source>
        <dbReference type="SAM" id="MobiDB-lite"/>
    </source>
</evidence>
<dbReference type="InterPro" id="IPR032675">
    <property type="entry name" value="LRR_dom_sf"/>
</dbReference>
<gene>
    <name evidence="3" type="ORF">N7469_011117</name>
</gene>
<dbReference type="SUPFAM" id="SSF52047">
    <property type="entry name" value="RNI-like"/>
    <property type="match status" value="1"/>
</dbReference>
<dbReference type="EMBL" id="JAPQKT010000010">
    <property type="protein sequence ID" value="KAJ5217492.1"/>
    <property type="molecule type" value="Genomic_DNA"/>
</dbReference>
<protein>
    <recommendedName>
        <fullName evidence="2">DNA repair protein rhp7 treble clef domain-containing protein</fullName>
    </recommendedName>
</protein>
<dbReference type="PANTHER" id="PTHR13318:SF234">
    <property type="entry name" value="RNI-LIKE PROTEIN"/>
    <property type="match status" value="1"/>
</dbReference>
<reference evidence="3" key="1">
    <citation type="submission" date="2022-11" db="EMBL/GenBank/DDBJ databases">
        <authorList>
            <person name="Petersen C."/>
        </authorList>
    </citation>
    <scope>NUCLEOTIDE SEQUENCE</scope>
    <source>
        <strain evidence="3">IBT 23319</strain>
    </source>
</reference>
<dbReference type="SMART" id="SM00367">
    <property type="entry name" value="LRR_CC"/>
    <property type="match status" value="5"/>
</dbReference>
<sequence>MRQQSRLIDVRREAGTFGAPQIRDDYDRRVAEANQQANEEAEQAAEAENDADFHPEPESPEDKAKKRKRQQTIDRIKKSKEFARRKSRRTGEPDDDDDLLANEMADEKSRPAPGQLENCENCGKRFTVTPYSKTGPAGGLLCADCSKNQANNNKKAPAKKRGSGIGRRQNQSKLLDGEAIHGAQSLLEMCIKKVAENIEDVEEFGDLPPPVMRRLSQILSRRRAVSSKILNLFLRRTHKELNIYDCARLETDDYHKILAMMPDLTKLNLRFVTPMKDHIFYYMIENNESIRDLHLDSPNLVTDECWRQVFTKIGPRLQSLKLWNLNAAFDDETARIMCEYCTGIERLKLKYVEKIGDATLTAISSLKTLKYLSLCFLRDTEPEPLLQIISSIGSNLQSLSLEDFKNSDDRLLQSIHEHCHQLIKLRLTNNDLFTDSAVASLFRNWSNPALTCVDFHGLRDVDMSNPAGPPEPVGLASDGFIALMEHSGSRIESLNIASCRHISCDAYETVFAENKQYPHLKELDISFNGNVNDYIAQRILACCPALTKFVVFGCFKIQDLKVPRGVVVVGTVRAKLTVEGILQETV</sequence>
<evidence type="ECO:0000259" key="2">
    <source>
        <dbReference type="Pfam" id="PF23550"/>
    </source>
</evidence>
<evidence type="ECO:0000313" key="4">
    <source>
        <dbReference type="Proteomes" id="UP001147733"/>
    </source>
</evidence>
<organism evidence="3 4">
    <name type="scientific">Penicillium citrinum</name>
    <dbReference type="NCBI Taxonomy" id="5077"/>
    <lineage>
        <taxon>Eukaryota</taxon>
        <taxon>Fungi</taxon>
        <taxon>Dikarya</taxon>
        <taxon>Ascomycota</taxon>
        <taxon>Pezizomycotina</taxon>
        <taxon>Eurotiomycetes</taxon>
        <taxon>Eurotiomycetidae</taxon>
        <taxon>Eurotiales</taxon>
        <taxon>Aspergillaceae</taxon>
        <taxon>Penicillium</taxon>
    </lineage>
</organism>
<feature type="region of interest" description="Disordered" evidence="1">
    <location>
        <begin position="1"/>
        <end position="99"/>
    </location>
</feature>
<accession>A0A9W9NCT6</accession>
<dbReference type="AlphaFoldDB" id="A0A9W9NCT6"/>
<name>A0A9W9NCT6_PENCI</name>
<dbReference type="RefSeq" id="XP_056495086.1">
    <property type="nucleotide sequence ID" value="XM_056650022.1"/>
</dbReference>
<feature type="compositionally biased region" description="Basic and acidic residues" evidence="1">
    <location>
        <begin position="51"/>
        <end position="64"/>
    </location>
</feature>
<feature type="domain" description="DNA repair protein rhp7 treble clef" evidence="2">
    <location>
        <begin position="113"/>
        <end position="150"/>
    </location>
</feature>
<feature type="compositionally biased region" description="Basic and acidic residues" evidence="1">
    <location>
        <begin position="71"/>
        <end position="92"/>
    </location>
</feature>
<feature type="region of interest" description="Disordered" evidence="1">
    <location>
        <begin position="149"/>
        <end position="171"/>
    </location>
</feature>
<feature type="compositionally biased region" description="Basic and acidic residues" evidence="1">
    <location>
        <begin position="22"/>
        <end position="31"/>
    </location>
</feature>
<dbReference type="InterPro" id="IPR006553">
    <property type="entry name" value="Leu-rich_rpt_Cys-con_subtyp"/>
</dbReference>
<comment type="caution">
    <text evidence="3">The sequence shown here is derived from an EMBL/GenBank/DDBJ whole genome shotgun (WGS) entry which is preliminary data.</text>
</comment>
<dbReference type="Pfam" id="PF23550">
    <property type="entry name" value="zf_Tbcl_Rhp7"/>
    <property type="match status" value="1"/>
</dbReference>
<dbReference type="GO" id="GO:0019005">
    <property type="term" value="C:SCF ubiquitin ligase complex"/>
    <property type="evidence" value="ECO:0007669"/>
    <property type="project" value="TreeGrafter"/>
</dbReference>
<dbReference type="GeneID" id="81389189"/>
<dbReference type="Gene3D" id="3.80.10.10">
    <property type="entry name" value="Ribonuclease Inhibitor"/>
    <property type="match status" value="2"/>
</dbReference>
<dbReference type="GO" id="GO:0031146">
    <property type="term" value="P:SCF-dependent proteasomal ubiquitin-dependent protein catabolic process"/>
    <property type="evidence" value="ECO:0007669"/>
    <property type="project" value="TreeGrafter"/>
</dbReference>
<proteinExistence type="predicted"/>
<dbReference type="OrthoDB" id="1924287at2759"/>
<reference evidence="3" key="2">
    <citation type="journal article" date="2023" name="IMA Fungus">
        <title>Comparative genomic study of the Penicillium genus elucidates a diverse pangenome and 15 lateral gene transfer events.</title>
        <authorList>
            <person name="Petersen C."/>
            <person name="Sorensen T."/>
            <person name="Nielsen M.R."/>
            <person name="Sondergaard T.E."/>
            <person name="Sorensen J.L."/>
            <person name="Fitzpatrick D.A."/>
            <person name="Frisvad J.C."/>
            <person name="Nielsen K.L."/>
        </authorList>
    </citation>
    <scope>NUCLEOTIDE SEQUENCE</scope>
    <source>
        <strain evidence="3">IBT 23319</strain>
    </source>
</reference>
<dbReference type="PANTHER" id="PTHR13318">
    <property type="entry name" value="PARTNER OF PAIRED, ISOFORM B-RELATED"/>
    <property type="match status" value="1"/>
</dbReference>